<dbReference type="EMBL" id="QJJU01000023">
    <property type="protein sequence ID" value="PXX03292.1"/>
    <property type="molecule type" value="Genomic_DNA"/>
</dbReference>
<reference evidence="1 2" key="2">
    <citation type="submission" date="2018-06" db="EMBL/GenBank/DDBJ databases">
        <title>Sequencing of bacterial isolates from soil warming experiment in Harvard Forest, Massachusetts, USA.</title>
        <authorList>
            <person name="Deangelis K.PhD."/>
        </authorList>
    </citation>
    <scope>NUCLEOTIDE SEQUENCE [LARGE SCALE GENOMIC DNA]</scope>
    <source>
        <strain evidence="1 2">GAS496</strain>
    </source>
</reference>
<reference evidence="2" key="1">
    <citation type="submission" date="2018-05" db="EMBL/GenBank/DDBJ databases">
        <authorList>
            <person name="Deangelis K."/>
            <person name="Huntemann M."/>
            <person name="Clum A."/>
            <person name="Pillay M."/>
            <person name="Palaniappan K."/>
            <person name="Varghese N."/>
            <person name="Mikhailova N."/>
            <person name="Stamatis D."/>
            <person name="Reddy T."/>
            <person name="Daum C."/>
            <person name="Shapiro N."/>
            <person name="Ivanova N."/>
            <person name="Kyrpides N."/>
            <person name="Woyke T."/>
        </authorList>
    </citation>
    <scope>NUCLEOTIDE SEQUENCE [LARGE SCALE GENOMIC DNA]</scope>
    <source>
        <strain evidence="2">GAS496</strain>
    </source>
</reference>
<proteinExistence type="predicted"/>
<evidence type="ECO:0000313" key="1">
    <source>
        <dbReference type="EMBL" id="PXX03292.1"/>
    </source>
</evidence>
<accession>A0A318HH23</accession>
<comment type="caution">
    <text evidence="1">The sequence shown here is derived from an EMBL/GenBank/DDBJ whole genome shotgun (WGS) entry which is preliminary data.</text>
</comment>
<evidence type="ECO:0000313" key="2">
    <source>
        <dbReference type="Proteomes" id="UP000247781"/>
    </source>
</evidence>
<dbReference type="RefSeq" id="WP_146221069.1">
    <property type="nucleotide sequence ID" value="NZ_QJJU01000023.1"/>
</dbReference>
<dbReference type="AlphaFoldDB" id="A0A318HH23"/>
<dbReference type="Proteomes" id="UP000247781">
    <property type="component" value="Unassembled WGS sequence"/>
</dbReference>
<keyword evidence="2" id="KW-1185">Reference proteome</keyword>
<sequence>MTVSPRAQYLCGRSVVDLAERRVERGVLTGADTNLVDLADTDSHGDLQQAEYYQGMLDDRRTEVEAELAHHCASLAVHQTNPDAPRVRRSQRIIRVKEAELAEINRLTDALRSRFPISRLDGRHGNSGRAFGAPWQ</sequence>
<dbReference type="OrthoDB" id="4639498at2"/>
<protein>
    <submittedName>
        <fullName evidence="1">Uncharacterized protein</fullName>
    </submittedName>
</protein>
<name>A0A318HH23_9MYCO</name>
<organism evidence="1 2">
    <name type="scientific">Mycolicibacterium moriokaense</name>
    <dbReference type="NCBI Taxonomy" id="39691"/>
    <lineage>
        <taxon>Bacteria</taxon>
        <taxon>Bacillati</taxon>
        <taxon>Actinomycetota</taxon>
        <taxon>Actinomycetes</taxon>
        <taxon>Mycobacteriales</taxon>
        <taxon>Mycobacteriaceae</taxon>
        <taxon>Mycolicibacterium</taxon>
    </lineage>
</organism>
<gene>
    <name evidence="1" type="ORF">C8E89_12394</name>
</gene>